<dbReference type="Gene3D" id="3.40.50.1240">
    <property type="entry name" value="Phosphoglycerate mutase-like"/>
    <property type="match status" value="1"/>
</dbReference>
<feature type="binding site" evidence="2">
    <location>
        <position position="58"/>
    </location>
    <ligand>
        <name>substrate</name>
    </ligand>
</feature>
<dbReference type="PROSITE" id="PS00175">
    <property type="entry name" value="PG_MUTASE"/>
    <property type="match status" value="1"/>
</dbReference>
<reference evidence="3" key="1">
    <citation type="journal article" date="2014" name="Int. J. Syst. Evol. Microbiol.">
        <title>Complete genome sequence of Corynebacterium casei LMG S-19264T (=DSM 44701T), isolated from a smear-ripened cheese.</title>
        <authorList>
            <consortium name="US DOE Joint Genome Institute (JGI-PGF)"/>
            <person name="Walter F."/>
            <person name="Albersmeier A."/>
            <person name="Kalinowski J."/>
            <person name="Ruckert C."/>
        </authorList>
    </citation>
    <scope>NUCLEOTIDE SEQUENCE</scope>
    <source>
        <strain evidence="3">JCM 19831</strain>
    </source>
</reference>
<sequence>MTLLILWRHGQTAWNAGGRVQGQTDIPLSDLGVEQARAAAPRLAALTPTVLIASDLRRAADTQSALEALVGLPVRHDARLRERGFGDWEGLTHAEIGARWPESFARWKRGEPVVDAGVEEVDALSKRTATALQEAVDGAPDDAVIVAATHGAAARYATCALLGWPAEFAPTLGALHNCHSTHLLFDTVRGWQMLAHNVP</sequence>
<name>A0A917TM38_9ACTN</name>
<dbReference type="PANTHER" id="PTHR48100">
    <property type="entry name" value="BROAD-SPECIFICITY PHOSPHATASE YOR283W-RELATED"/>
    <property type="match status" value="1"/>
</dbReference>
<dbReference type="Proteomes" id="UP000642070">
    <property type="component" value="Unassembled WGS sequence"/>
</dbReference>
<dbReference type="CDD" id="cd07067">
    <property type="entry name" value="HP_PGM_like"/>
    <property type="match status" value="1"/>
</dbReference>
<dbReference type="InterPro" id="IPR050275">
    <property type="entry name" value="PGM_Phosphatase"/>
</dbReference>
<dbReference type="EMBL" id="BMPI01000013">
    <property type="protein sequence ID" value="GGM28320.1"/>
    <property type="molecule type" value="Genomic_DNA"/>
</dbReference>
<comment type="caution">
    <text evidence="3">The sequence shown here is derived from an EMBL/GenBank/DDBJ whole genome shotgun (WGS) entry which is preliminary data.</text>
</comment>
<dbReference type="SUPFAM" id="SSF53254">
    <property type="entry name" value="Phosphoglycerate mutase-like"/>
    <property type="match status" value="1"/>
</dbReference>
<reference evidence="3" key="2">
    <citation type="submission" date="2020-09" db="EMBL/GenBank/DDBJ databases">
        <authorList>
            <person name="Sun Q."/>
            <person name="Ohkuma M."/>
        </authorList>
    </citation>
    <scope>NUCLEOTIDE SEQUENCE</scope>
    <source>
        <strain evidence="3">JCM 19831</strain>
    </source>
</reference>
<feature type="active site" description="Tele-phosphohistidine intermediate" evidence="1">
    <location>
        <position position="9"/>
    </location>
</feature>
<feature type="active site" description="Proton donor/acceptor" evidence="1">
    <location>
        <position position="82"/>
    </location>
</feature>
<dbReference type="InterPro" id="IPR029033">
    <property type="entry name" value="His_PPase_superfam"/>
</dbReference>
<dbReference type="Pfam" id="PF00300">
    <property type="entry name" value="His_Phos_1"/>
    <property type="match status" value="1"/>
</dbReference>
<dbReference type="InterPro" id="IPR001345">
    <property type="entry name" value="PG/BPGM_mutase_AS"/>
</dbReference>
<dbReference type="RefSeq" id="WP_190250613.1">
    <property type="nucleotide sequence ID" value="NZ_BMPI01000013.1"/>
</dbReference>
<evidence type="ECO:0000256" key="1">
    <source>
        <dbReference type="PIRSR" id="PIRSR613078-1"/>
    </source>
</evidence>
<dbReference type="SMART" id="SM00855">
    <property type="entry name" value="PGAM"/>
    <property type="match status" value="1"/>
</dbReference>
<dbReference type="GO" id="GO:0005737">
    <property type="term" value="C:cytoplasm"/>
    <property type="evidence" value="ECO:0007669"/>
    <property type="project" value="TreeGrafter"/>
</dbReference>
<gene>
    <name evidence="3" type="ORF">GCM10007977_032070</name>
</gene>
<accession>A0A917TM38</accession>
<evidence type="ECO:0000313" key="4">
    <source>
        <dbReference type="Proteomes" id="UP000642070"/>
    </source>
</evidence>
<organism evidence="3 4">
    <name type="scientific">Dactylosporangium sucinum</name>
    <dbReference type="NCBI Taxonomy" id="1424081"/>
    <lineage>
        <taxon>Bacteria</taxon>
        <taxon>Bacillati</taxon>
        <taxon>Actinomycetota</taxon>
        <taxon>Actinomycetes</taxon>
        <taxon>Micromonosporales</taxon>
        <taxon>Micromonosporaceae</taxon>
        <taxon>Dactylosporangium</taxon>
    </lineage>
</organism>
<evidence type="ECO:0000313" key="3">
    <source>
        <dbReference type="EMBL" id="GGM28320.1"/>
    </source>
</evidence>
<dbReference type="PANTHER" id="PTHR48100:SF62">
    <property type="entry name" value="GLUCOSYL-3-PHOSPHOGLYCERATE PHOSPHATASE"/>
    <property type="match status" value="1"/>
</dbReference>
<protein>
    <submittedName>
        <fullName evidence="3">Phosphoglycerate mutase</fullName>
    </submittedName>
</protein>
<dbReference type="GO" id="GO:0016791">
    <property type="term" value="F:phosphatase activity"/>
    <property type="evidence" value="ECO:0007669"/>
    <property type="project" value="TreeGrafter"/>
</dbReference>
<dbReference type="InterPro" id="IPR013078">
    <property type="entry name" value="His_Pase_superF_clade-1"/>
</dbReference>
<evidence type="ECO:0000256" key="2">
    <source>
        <dbReference type="PIRSR" id="PIRSR613078-2"/>
    </source>
</evidence>
<feature type="binding site" evidence="2">
    <location>
        <begin position="8"/>
        <end position="15"/>
    </location>
    <ligand>
        <name>substrate</name>
    </ligand>
</feature>
<dbReference type="AlphaFoldDB" id="A0A917TM38"/>
<keyword evidence="4" id="KW-1185">Reference proteome</keyword>
<proteinExistence type="predicted"/>